<proteinExistence type="predicted"/>
<accession>A0A6P1MA06</accession>
<dbReference type="RefSeq" id="WP_160628566.1">
    <property type="nucleotide sequence ID" value="NZ_CP047593.1"/>
</dbReference>
<evidence type="ECO:0000313" key="2">
    <source>
        <dbReference type="Proteomes" id="UP000464954"/>
    </source>
</evidence>
<dbReference type="KEGG" id="taer:GT409_07935"/>
<gene>
    <name evidence="1" type="ORF">GT409_07935</name>
</gene>
<evidence type="ECO:0000313" key="1">
    <source>
        <dbReference type="EMBL" id="QHI69384.1"/>
    </source>
</evidence>
<reference evidence="1 2" key="1">
    <citation type="submission" date="2020-01" db="EMBL/GenBank/DDBJ databases">
        <title>Ponticoccus aerotolerans gen. nov., sp. nov., an anaerobic bacterium and proposal of Ponticoccusceae fam. nov., Ponticoccusles ord. nov. and Ponticoccuse classis nov. in the phylum Kiritimatiellaeota.</title>
        <authorList>
            <person name="Zhou L.Y."/>
            <person name="Du Z.J."/>
        </authorList>
    </citation>
    <scope>NUCLEOTIDE SEQUENCE [LARGE SCALE GENOMIC DNA]</scope>
    <source>
        <strain evidence="1 2">S-5007</strain>
    </source>
</reference>
<organism evidence="1 2">
    <name type="scientific">Tichowtungia aerotolerans</name>
    <dbReference type="NCBI Taxonomy" id="2697043"/>
    <lineage>
        <taxon>Bacteria</taxon>
        <taxon>Pseudomonadati</taxon>
        <taxon>Kiritimatiellota</taxon>
        <taxon>Tichowtungiia</taxon>
        <taxon>Tichowtungiales</taxon>
        <taxon>Tichowtungiaceae</taxon>
        <taxon>Tichowtungia</taxon>
    </lineage>
</organism>
<sequence>MPQKNTTLIFRMPLSSYVFRDGEVIRLLFHFVPIKKISIEWSSLALEGDGPAAFLMGVLEGKCFMREVRYHVLMGTKYNTMLIPLDEAARYRLRLLLGEARRKLLSQQAGKI</sequence>
<dbReference type="AlphaFoldDB" id="A0A6P1MA06"/>
<dbReference type="Proteomes" id="UP000464954">
    <property type="component" value="Chromosome"/>
</dbReference>
<name>A0A6P1MA06_9BACT</name>
<protein>
    <submittedName>
        <fullName evidence="1">Uncharacterized protein</fullName>
    </submittedName>
</protein>
<keyword evidence="2" id="KW-1185">Reference proteome</keyword>
<dbReference type="EMBL" id="CP047593">
    <property type="protein sequence ID" value="QHI69384.1"/>
    <property type="molecule type" value="Genomic_DNA"/>
</dbReference>